<dbReference type="InterPro" id="IPR019658">
    <property type="entry name" value="DUF2515"/>
</dbReference>
<organism evidence="1 2">
    <name type="scientific">Paenibacillus turicensis</name>
    <dbReference type="NCBI Taxonomy" id="160487"/>
    <lineage>
        <taxon>Bacteria</taxon>
        <taxon>Bacillati</taxon>
        <taxon>Bacillota</taxon>
        <taxon>Bacilli</taxon>
        <taxon>Bacillales</taxon>
        <taxon>Paenibacillaceae</taxon>
        <taxon>Paenibacillus</taxon>
    </lineage>
</organism>
<gene>
    <name evidence="1" type="ORF">J2Z32_002231</name>
</gene>
<keyword evidence="2" id="KW-1185">Reference proteome</keyword>
<name>A0ABS4FSP0_9BACL</name>
<sequence length="395" mass="46498">MQWSKLFLQLPLLIGETLRIKRESWSDSAKLRQQTLSLQWNEASARTVISELEQLLSRDHLERVEKHIWSDADLSLAEEIAAETAKAGMSNITRTASYLKCFQQYPELHWAFLAHMVSRNAGWNMTDLHGTLIQDFITKEDKPVYYRFLERSNALIFQDAYPQLLLYMKSRERGISHFHLLPYFHVSRFMKPFWERFWIDRNSALLTVALIINEQNYIEQRVIKNSYYQKKVSNQAKFHLFSVGGFNQTLFPMMNPSTAMINRFAGRTVSEFSSLQERIQLGKNLYAILMGLQDVRYEALYFAEQVPHTGSRADYLPELFTWDKKETLPAGQRFYSPKLLHIWHDTPYEPITKEDWFIDHKMLHTISQPKLPLLCDITKEYYANMTKLTFGNSVI</sequence>
<proteinExistence type="predicted"/>
<evidence type="ECO:0000313" key="1">
    <source>
        <dbReference type="EMBL" id="MBP1905601.1"/>
    </source>
</evidence>
<dbReference type="RefSeq" id="WP_210089224.1">
    <property type="nucleotide sequence ID" value="NZ_JAGGKG010000009.1"/>
</dbReference>
<reference evidence="1 2" key="1">
    <citation type="submission" date="2021-03" db="EMBL/GenBank/DDBJ databases">
        <title>Genomic Encyclopedia of Type Strains, Phase IV (KMG-IV): sequencing the most valuable type-strain genomes for metagenomic binning, comparative biology and taxonomic classification.</title>
        <authorList>
            <person name="Goeker M."/>
        </authorList>
    </citation>
    <scope>NUCLEOTIDE SEQUENCE [LARGE SCALE GENOMIC DNA]</scope>
    <source>
        <strain evidence="1 2">DSM 14349</strain>
    </source>
</reference>
<comment type="caution">
    <text evidence="1">The sequence shown here is derived from an EMBL/GenBank/DDBJ whole genome shotgun (WGS) entry which is preliminary data.</text>
</comment>
<evidence type="ECO:0008006" key="3">
    <source>
        <dbReference type="Google" id="ProtNLM"/>
    </source>
</evidence>
<dbReference type="Pfam" id="PF10720">
    <property type="entry name" value="DUF2515"/>
    <property type="match status" value="1"/>
</dbReference>
<dbReference type="EMBL" id="JAGGKG010000009">
    <property type="protein sequence ID" value="MBP1905601.1"/>
    <property type="molecule type" value="Genomic_DNA"/>
</dbReference>
<dbReference type="Proteomes" id="UP001519272">
    <property type="component" value="Unassembled WGS sequence"/>
</dbReference>
<accession>A0ABS4FSP0</accession>
<evidence type="ECO:0000313" key="2">
    <source>
        <dbReference type="Proteomes" id="UP001519272"/>
    </source>
</evidence>
<protein>
    <recommendedName>
        <fullName evidence="3">DUF2515 domain-containing protein</fullName>
    </recommendedName>
</protein>